<dbReference type="InterPro" id="IPR029018">
    <property type="entry name" value="Hex-like_dom2"/>
</dbReference>
<evidence type="ECO:0000313" key="15">
    <source>
        <dbReference type="EMBL" id="QHQ40913.1"/>
    </source>
</evidence>
<dbReference type="InterPro" id="IPR011395">
    <property type="entry name" value="Glyco_hydro_67_aGlcAse"/>
</dbReference>
<dbReference type="PANTHER" id="PTHR39207:SF1">
    <property type="entry name" value="ALPHA-GLUCURONIDASE A"/>
    <property type="match status" value="1"/>
</dbReference>
<evidence type="ECO:0000313" key="17">
    <source>
        <dbReference type="Proteomes" id="UP000563601"/>
    </source>
</evidence>
<evidence type="ECO:0000256" key="7">
    <source>
        <dbReference type="ARBA" id="ARBA00052795"/>
    </source>
</evidence>
<evidence type="ECO:0000313" key="14">
    <source>
        <dbReference type="EMBL" id="MBB5212584.1"/>
    </source>
</evidence>
<dbReference type="InterPro" id="IPR037054">
    <property type="entry name" value="A-glucoronidase_C_sf"/>
</dbReference>
<reference evidence="15 16" key="1">
    <citation type="submission" date="2020-01" db="EMBL/GenBank/DDBJ databases">
        <title>The possibility of degradation of plastic by Microbulbifer hydrolyticus IRE-31.</title>
        <authorList>
            <person name="Liu L."/>
        </authorList>
    </citation>
    <scope>NUCLEOTIDE SEQUENCE [LARGE SCALE GENOMIC DNA]</scope>
    <source>
        <strain evidence="15 16">IRE-31</strain>
    </source>
</reference>
<feature type="domain" description="Glycosyl hydrolase family 67 catalytic" evidence="13">
    <location>
        <begin position="164"/>
        <end position="483"/>
    </location>
</feature>
<comment type="similarity">
    <text evidence="1 8 10">Belongs to the glycosyl hydrolase 67 family.</text>
</comment>
<evidence type="ECO:0000259" key="13">
    <source>
        <dbReference type="Pfam" id="PF07488"/>
    </source>
</evidence>
<evidence type="ECO:0000256" key="10">
    <source>
        <dbReference type="RuleBase" id="RU361198"/>
    </source>
</evidence>
<feature type="active site" description="Proton acceptor" evidence="9">
    <location>
        <position position="395"/>
    </location>
</feature>
<comment type="catalytic activity">
    <reaction evidence="7 10">
        <text>Hydrolysis of (1-&gt;2)-alpha-D-(4-O-methyl)glucuronosyl links in the main chain of hardwood xylans.</text>
        <dbReference type="EC" id="3.2.1.131"/>
    </reaction>
</comment>
<dbReference type="EC" id="3.2.1.131" evidence="10"/>
<dbReference type="SUPFAM" id="SSF51445">
    <property type="entry name" value="(Trans)glycosidases"/>
    <property type="match status" value="1"/>
</dbReference>
<organism evidence="14 17">
    <name type="scientific">Microbulbifer hydrolyticus</name>
    <dbReference type="NCBI Taxonomy" id="48074"/>
    <lineage>
        <taxon>Bacteria</taxon>
        <taxon>Pseudomonadati</taxon>
        <taxon>Pseudomonadota</taxon>
        <taxon>Gammaproteobacteria</taxon>
        <taxon>Cellvibrionales</taxon>
        <taxon>Microbulbiferaceae</taxon>
        <taxon>Microbulbifer</taxon>
    </lineage>
</organism>
<dbReference type="Proteomes" id="UP000563601">
    <property type="component" value="Unassembled WGS sequence"/>
</dbReference>
<keyword evidence="2 8" id="KW-0858">Xylan degradation</keyword>
<keyword evidence="6 10" id="KW-0624">Polysaccharide degradation</keyword>
<evidence type="ECO:0000313" key="16">
    <source>
        <dbReference type="Proteomes" id="UP000464675"/>
    </source>
</evidence>
<evidence type="ECO:0000256" key="4">
    <source>
        <dbReference type="ARBA" id="ARBA00023277"/>
    </source>
</evidence>
<evidence type="ECO:0000256" key="5">
    <source>
        <dbReference type="ARBA" id="ARBA00023295"/>
    </source>
</evidence>
<gene>
    <name evidence="15" type="ORF">GTQ55_15240</name>
    <name evidence="14" type="ORF">HNQ53_002809</name>
</gene>
<dbReference type="AlphaFoldDB" id="A0A6P1TH04"/>
<evidence type="ECO:0000256" key="1">
    <source>
        <dbReference type="ARBA" id="ARBA00008833"/>
    </source>
</evidence>
<dbReference type="GO" id="GO:2000886">
    <property type="term" value="P:glucuronoxylan catabolic process"/>
    <property type="evidence" value="ECO:0007669"/>
    <property type="project" value="UniProtKB-ARBA"/>
</dbReference>
<keyword evidence="5 8" id="KW-0326">Glycosidase</keyword>
<dbReference type="GO" id="GO:0046559">
    <property type="term" value="F:alpha-glucuronidase activity"/>
    <property type="evidence" value="ECO:0007669"/>
    <property type="project" value="InterPro"/>
</dbReference>
<dbReference type="GO" id="GO:0005576">
    <property type="term" value="C:extracellular region"/>
    <property type="evidence" value="ECO:0007669"/>
    <property type="project" value="InterPro"/>
</dbReference>
<dbReference type="Pfam" id="PF07477">
    <property type="entry name" value="Glyco_hydro_67C"/>
    <property type="match status" value="1"/>
</dbReference>
<evidence type="ECO:0000259" key="11">
    <source>
        <dbReference type="Pfam" id="PF03648"/>
    </source>
</evidence>
<dbReference type="Gene3D" id="3.20.20.80">
    <property type="entry name" value="Glycosidases"/>
    <property type="match status" value="1"/>
</dbReference>
<evidence type="ECO:0000256" key="8">
    <source>
        <dbReference type="PIRNR" id="PIRNR029900"/>
    </source>
</evidence>
<protein>
    <recommendedName>
        <fullName evidence="10">Xylan alpha-1,2-glucuronidase</fullName>
        <ecNumber evidence="10">3.2.1.131</ecNumber>
    </recommendedName>
</protein>
<name>A0A6P1TH04_9GAMM</name>
<dbReference type="GO" id="GO:0033939">
    <property type="term" value="F:xylan alpha-1,2-glucuronosidase activity"/>
    <property type="evidence" value="ECO:0007669"/>
    <property type="project" value="UniProtKB-EC"/>
</dbReference>
<dbReference type="InterPro" id="IPR011100">
    <property type="entry name" value="Glyco_hydro_67_cat"/>
</dbReference>
<evidence type="ECO:0000256" key="2">
    <source>
        <dbReference type="ARBA" id="ARBA00022651"/>
    </source>
</evidence>
<dbReference type="EMBL" id="JACHHR010000003">
    <property type="protein sequence ID" value="MBB5212584.1"/>
    <property type="molecule type" value="Genomic_DNA"/>
</dbReference>
<proteinExistence type="inferred from homology"/>
<evidence type="ECO:0000256" key="3">
    <source>
        <dbReference type="ARBA" id="ARBA00022801"/>
    </source>
</evidence>
<dbReference type="InterPro" id="IPR017853">
    <property type="entry name" value="GH"/>
</dbReference>
<feature type="active site" description="Proton acceptor" evidence="9">
    <location>
        <position position="423"/>
    </location>
</feature>
<keyword evidence="4 10" id="KW-0119">Carbohydrate metabolism</keyword>
<keyword evidence="16" id="KW-1185">Reference proteome</keyword>
<sequence length="730" mass="81558">MKSDVIGKSPTLFLASLLGLLLMAAALISVPVNAEDGYDLWLRYPPLEADTRERYRPQLRQLVIPERERSQTLQAIERELVRGVGGLLASAPELRERIEGDGFVLVATPQTSRAIRGAGLPLRDLGDEGYLIRSATLDGHKGTVVAANTERGLLYGSFHLLRLLQTNTPLADVDIASQPRIGLRLLNHWDNLDRTVERGYAGQSIWDWWNLPDLLDPRYTDYARANATLGINGTVLNNVNASADSLTPRYLAKAAALADVFRPYGIRVYLSARFSAPVEIGGLDTADPKNPKVQRWWKDKADEIYRVIPDFGGFLVKANSEGQPGPQDYGRSHAEGANLLARSLAPHGGVVMWRAFVYQQDNPEDRAKQAYSDFVPLDGQFDDNVIVQVKNGPIDFQPREPFHPMFGAMPSTPLMMEFQITKEYLGFASHLAYLGPMYEEVLRADTFVKGAGSTVAKVIDGNLHNHRLTGIAGVANIGSARDWTGSIFNQANWYVFGRMAWNPELGAEAIAREWLQITFGRDPRILETGLAMMMASRQAVVDYMTPLGLAHLMATGHHYGPGPWVSDLARPEWNPAYYHRADRNGIGFDRTSEGSDAVSQYAPAVAKQFASRSAVGDDLLLWFHHLPWDYPMPSGRDLWEELAHRYDRGVQAVGKMRTQWRSLEPLIDAGRFDKTARLLAVQEREAQWWRDASIAYFQSVSRRPLPEGVSPPPETLEYYKAVEYPWAPGH</sequence>
<evidence type="ECO:0000259" key="12">
    <source>
        <dbReference type="Pfam" id="PF07477"/>
    </source>
</evidence>
<dbReference type="SUPFAM" id="SSF55545">
    <property type="entry name" value="beta-N-acetylhexosaminidase-like domain"/>
    <property type="match status" value="1"/>
</dbReference>
<dbReference type="FunFam" id="3.20.20.80:FF:000096">
    <property type="entry name" value="Xylan alpha-1,2-glucuronidase"/>
    <property type="match status" value="1"/>
</dbReference>
<dbReference type="OrthoDB" id="339499at2"/>
<dbReference type="Proteomes" id="UP000464675">
    <property type="component" value="Chromosome"/>
</dbReference>
<reference evidence="14 17" key="2">
    <citation type="submission" date="2020-08" db="EMBL/GenBank/DDBJ databases">
        <title>Genomic Encyclopedia of Type Strains, Phase IV (KMG-IV): sequencing the most valuable type-strain genomes for metagenomic binning, comparative biology and taxonomic classification.</title>
        <authorList>
            <person name="Goeker M."/>
        </authorList>
    </citation>
    <scope>NUCLEOTIDE SEQUENCE [LARGE SCALE GENOMIC DNA]</scope>
    <source>
        <strain evidence="14 17">DSM 11525</strain>
    </source>
</reference>
<dbReference type="PIRSF" id="PIRSF029900">
    <property type="entry name" value="Alpha-glucuronds"/>
    <property type="match status" value="1"/>
</dbReference>
<dbReference type="Pfam" id="PF03648">
    <property type="entry name" value="Glyco_hydro_67N"/>
    <property type="match status" value="1"/>
</dbReference>
<dbReference type="RefSeq" id="WP_161860205.1">
    <property type="nucleotide sequence ID" value="NZ_CP047491.1"/>
</dbReference>
<accession>A0A6P1TH04</accession>
<feature type="domain" description="Alpha glucuronidase N-terminal" evidence="11">
    <location>
        <begin position="40"/>
        <end position="160"/>
    </location>
</feature>
<evidence type="ECO:0000256" key="9">
    <source>
        <dbReference type="PIRSR" id="PIRSR029900-1"/>
    </source>
</evidence>
<keyword evidence="3 8" id="KW-0378">Hydrolase</keyword>
<dbReference type="PANTHER" id="PTHR39207">
    <property type="entry name" value="ALPHA-GLUCURONIDASE A"/>
    <property type="match status" value="1"/>
</dbReference>
<dbReference type="Gene3D" id="3.30.379.10">
    <property type="entry name" value="Chitobiase/beta-hexosaminidase domain 2-like"/>
    <property type="match status" value="1"/>
</dbReference>
<dbReference type="Gene3D" id="3.90.1330.10">
    <property type="entry name" value="Alpha-glucuronidase, C-terminal domain"/>
    <property type="match status" value="1"/>
</dbReference>
<dbReference type="Pfam" id="PF07488">
    <property type="entry name" value="Glyco_hydro_67M"/>
    <property type="match status" value="1"/>
</dbReference>
<dbReference type="EMBL" id="CP047491">
    <property type="protein sequence ID" value="QHQ40913.1"/>
    <property type="molecule type" value="Genomic_DNA"/>
</dbReference>
<feature type="domain" description="Glycosyl hydrolase family 67 C-terminal" evidence="12">
    <location>
        <begin position="484"/>
        <end position="708"/>
    </location>
</feature>
<comment type="subunit">
    <text evidence="10">Homodimer.</text>
</comment>
<evidence type="ECO:0000256" key="6">
    <source>
        <dbReference type="ARBA" id="ARBA00023326"/>
    </source>
</evidence>
<dbReference type="InterPro" id="IPR011099">
    <property type="entry name" value="Glyco_hydro_67_C"/>
</dbReference>
<feature type="active site" description="Proton donor" evidence="9">
    <location>
        <position position="321"/>
    </location>
</feature>
<dbReference type="InterPro" id="IPR005154">
    <property type="entry name" value="Glyco_hydro_67_aGlcAse_N"/>
</dbReference>